<dbReference type="Proteomes" id="UP001224392">
    <property type="component" value="Unassembled WGS sequence"/>
</dbReference>
<reference evidence="1 2" key="1">
    <citation type="submission" date="2023-04" db="EMBL/GenBank/DDBJ databases">
        <title>Marinobulbifer ophiurae gen. nov., sp. Nov., isolate from tissue of brittle star Ophioplocus japonicus.</title>
        <authorList>
            <person name="Kawano K."/>
            <person name="Sawayama S."/>
            <person name="Nakagawa S."/>
        </authorList>
    </citation>
    <scope>NUCLEOTIDE SEQUENCE [LARGE SCALE GENOMIC DNA]</scope>
    <source>
        <strain evidence="1 2">NKW57</strain>
    </source>
</reference>
<keyword evidence="2" id="KW-1185">Reference proteome</keyword>
<comment type="caution">
    <text evidence="1">The sequence shown here is derived from an EMBL/GenBank/DDBJ whole genome shotgun (WGS) entry which is preliminary data.</text>
</comment>
<accession>A0ABQ6M0M7</accession>
<name>A0ABQ6M0M7_9GAMM</name>
<evidence type="ECO:0000313" key="2">
    <source>
        <dbReference type="Proteomes" id="UP001224392"/>
    </source>
</evidence>
<organism evidence="1 2">
    <name type="scientific">Biformimicrobium ophioploci</name>
    <dbReference type="NCBI Taxonomy" id="3036711"/>
    <lineage>
        <taxon>Bacteria</taxon>
        <taxon>Pseudomonadati</taxon>
        <taxon>Pseudomonadota</taxon>
        <taxon>Gammaproteobacteria</taxon>
        <taxon>Cellvibrionales</taxon>
        <taxon>Microbulbiferaceae</taxon>
        <taxon>Biformimicrobium</taxon>
    </lineage>
</organism>
<gene>
    <name evidence="1" type="ORF">MNKW57_21510</name>
</gene>
<evidence type="ECO:0000313" key="1">
    <source>
        <dbReference type="EMBL" id="GMG87830.1"/>
    </source>
</evidence>
<dbReference type="EMBL" id="BSYJ01000004">
    <property type="protein sequence ID" value="GMG87830.1"/>
    <property type="molecule type" value="Genomic_DNA"/>
</dbReference>
<proteinExistence type="predicted"/>
<protein>
    <submittedName>
        <fullName evidence="1">Uncharacterized protein</fullName>
    </submittedName>
</protein>
<dbReference type="RefSeq" id="WP_285764447.1">
    <property type="nucleotide sequence ID" value="NZ_BSYJ01000004.1"/>
</dbReference>
<sequence>MKPDAMTIAVIVFVAGVLLTGVGKSGVFASEPQSRGELQQGVVTR</sequence>